<evidence type="ECO:0000313" key="3">
    <source>
        <dbReference type="Proteomes" id="UP000315017"/>
    </source>
</evidence>
<evidence type="ECO:0000313" key="2">
    <source>
        <dbReference type="EMBL" id="QDU26584.1"/>
    </source>
</evidence>
<reference evidence="2 3" key="1">
    <citation type="submission" date="2019-02" db="EMBL/GenBank/DDBJ databases">
        <title>Deep-cultivation of Planctomycetes and their phenomic and genomic characterization uncovers novel biology.</title>
        <authorList>
            <person name="Wiegand S."/>
            <person name="Jogler M."/>
            <person name="Boedeker C."/>
            <person name="Pinto D."/>
            <person name="Vollmers J."/>
            <person name="Rivas-Marin E."/>
            <person name="Kohn T."/>
            <person name="Peeters S.H."/>
            <person name="Heuer A."/>
            <person name="Rast P."/>
            <person name="Oberbeckmann S."/>
            <person name="Bunk B."/>
            <person name="Jeske O."/>
            <person name="Meyerdierks A."/>
            <person name="Storesund J.E."/>
            <person name="Kallscheuer N."/>
            <person name="Luecker S."/>
            <person name="Lage O.M."/>
            <person name="Pohl T."/>
            <person name="Merkel B.J."/>
            <person name="Hornburger P."/>
            <person name="Mueller R.-W."/>
            <person name="Bruemmer F."/>
            <person name="Labrenz M."/>
            <person name="Spormann A.M."/>
            <person name="Op den Camp H."/>
            <person name="Overmann J."/>
            <person name="Amann R."/>
            <person name="Jetten M.S.M."/>
            <person name="Mascher T."/>
            <person name="Medema M.H."/>
            <person name="Devos D.P."/>
            <person name="Kaster A.-K."/>
            <person name="Ovreas L."/>
            <person name="Rohde M."/>
            <person name="Galperin M.Y."/>
            <person name="Jogler C."/>
        </authorList>
    </citation>
    <scope>NUCLEOTIDE SEQUENCE [LARGE SCALE GENOMIC DNA]</scope>
    <source>
        <strain evidence="2 3">ETA_A8</strain>
    </source>
</reference>
<feature type="transmembrane region" description="Helical" evidence="1">
    <location>
        <begin position="36"/>
        <end position="54"/>
    </location>
</feature>
<gene>
    <name evidence="2" type="ORF">ETAA8_16640</name>
</gene>
<feature type="transmembrane region" description="Helical" evidence="1">
    <location>
        <begin position="12"/>
        <end position="30"/>
    </location>
</feature>
<organism evidence="2 3">
    <name type="scientific">Anatilimnocola aggregata</name>
    <dbReference type="NCBI Taxonomy" id="2528021"/>
    <lineage>
        <taxon>Bacteria</taxon>
        <taxon>Pseudomonadati</taxon>
        <taxon>Planctomycetota</taxon>
        <taxon>Planctomycetia</taxon>
        <taxon>Pirellulales</taxon>
        <taxon>Pirellulaceae</taxon>
        <taxon>Anatilimnocola</taxon>
    </lineage>
</organism>
<name>A0A517Y8L8_9BACT</name>
<sequence>MYGSSDWRPAKPVAFAAVLCLLMLGGDIVSGGRQNPMAVVFYCFLPAVLWMIAAEQKRASQAISALQARVDQLEESLRSSAVSQAG</sequence>
<dbReference type="AlphaFoldDB" id="A0A517Y8L8"/>
<accession>A0A517Y8L8</accession>
<evidence type="ECO:0000256" key="1">
    <source>
        <dbReference type="SAM" id="Phobius"/>
    </source>
</evidence>
<proteinExistence type="predicted"/>
<keyword evidence="1" id="KW-1133">Transmembrane helix</keyword>
<dbReference type="RefSeq" id="WP_145087298.1">
    <property type="nucleotide sequence ID" value="NZ_CP036274.1"/>
</dbReference>
<dbReference type="EMBL" id="CP036274">
    <property type="protein sequence ID" value="QDU26584.1"/>
    <property type="molecule type" value="Genomic_DNA"/>
</dbReference>
<keyword evidence="3" id="KW-1185">Reference proteome</keyword>
<protein>
    <submittedName>
        <fullName evidence="2">Uncharacterized protein</fullName>
    </submittedName>
</protein>
<dbReference type="Proteomes" id="UP000315017">
    <property type="component" value="Chromosome"/>
</dbReference>
<keyword evidence="1" id="KW-0472">Membrane</keyword>
<dbReference type="KEGG" id="aagg:ETAA8_16640"/>
<keyword evidence="1" id="KW-0812">Transmembrane</keyword>